<evidence type="ECO:0000313" key="11">
    <source>
        <dbReference type="Proteomes" id="UP001589628"/>
    </source>
</evidence>
<dbReference type="GO" id="GO:0008168">
    <property type="term" value="F:methyltransferase activity"/>
    <property type="evidence" value="ECO:0007669"/>
    <property type="project" value="UniProtKB-KW"/>
</dbReference>
<dbReference type="InterPro" id="IPR011224">
    <property type="entry name" value="rRNA_MeTrfase_M"/>
</dbReference>
<dbReference type="InterPro" id="IPR029063">
    <property type="entry name" value="SAM-dependent_MTases_sf"/>
</dbReference>
<dbReference type="PANTHER" id="PTHR37524">
    <property type="entry name" value="RIBOSOMAL RNA LARGE SUBUNIT METHYLTRANSFERASE M"/>
    <property type="match status" value="1"/>
</dbReference>
<feature type="domain" description="Ribosomal RNA large subunit methyltransferase M THUMP-like" evidence="9">
    <location>
        <begin position="88"/>
        <end position="166"/>
    </location>
</feature>
<dbReference type="Pfam" id="PF18125">
    <property type="entry name" value="RlmM_FDX"/>
    <property type="match status" value="1"/>
</dbReference>
<evidence type="ECO:0000256" key="5">
    <source>
        <dbReference type="ARBA" id="ARBA00022691"/>
    </source>
</evidence>
<evidence type="ECO:0000259" key="7">
    <source>
        <dbReference type="Pfam" id="PF01728"/>
    </source>
</evidence>
<evidence type="ECO:0000313" key="10">
    <source>
        <dbReference type="EMBL" id="MFB9885046.1"/>
    </source>
</evidence>
<dbReference type="InterPro" id="IPR040739">
    <property type="entry name" value="RlmM_FDX"/>
</dbReference>
<keyword evidence="3 6" id="KW-0489">Methyltransferase</keyword>
<keyword evidence="11" id="KW-1185">Reference proteome</keyword>
<keyword evidence="2 6" id="KW-0698">rRNA processing</keyword>
<feature type="binding site" evidence="6">
    <location>
        <begin position="224"/>
        <end position="227"/>
    </location>
    <ligand>
        <name>S-adenosyl-L-methionine</name>
        <dbReference type="ChEBI" id="CHEBI:59789"/>
    </ligand>
</feature>
<comment type="subcellular location">
    <subcellularLocation>
        <location evidence="6">Cytoplasm</location>
    </subcellularLocation>
</comment>
<dbReference type="Gene3D" id="3.40.50.150">
    <property type="entry name" value="Vaccinia Virus protein VP39"/>
    <property type="match status" value="1"/>
</dbReference>
<evidence type="ECO:0000256" key="4">
    <source>
        <dbReference type="ARBA" id="ARBA00022679"/>
    </source>
</evidence>
<gene>
    <name evidence="6 10" type="primary">rlmM</name>
    <name evidence="10" type="ORF">ACFFLH_01295</name>
</gene>
<organism evidence="10 11">
    <name type="scientific">Balneatrix alpica</name>
    <dbReference type="NCBI Taxonomy" id="75684"/>
    <lineage>
        <taxon>Bacteria</taxon>
        <taxon>Pseudomonadati</taxon>
        <taxon>Pseudomonadota</taxon>
        <taxon>Gammaproteobacteria</taxon>
        <taxon>Oceanospirillales</taxon>
        <taxon>Balneatrichaceae</taxon>
        <taxon>Balneatrix</taxon>
    </lineage>
</organism>
<feature type="active site" description="Proton acceptor" evidence="6">
    <location>
        <position position="308"/>
    </location>
</feature>
<dbReference type="GO" id="GO:0032259">
    <property type="term" value="P:methylation"/>
    <property type="evidence" value="ECO:0007669"/>
    <property type="project" value="UniProtKB-KW"/>
</dbReference>
<proteinExistence type="inferred from homology"/>
<comment type="function">
    <text evidence="6">Catalyzes the 2'-O-methylation at nucleotide C2498 in 23S rRNA.</text>
</comment>
<dbReference type="HAMAP" id="MF_01551">
    <property type="entry name" value="23SrRNA_methyltr_M"/>
    <property type="match status" value="1"/>
</dbReference>
<dbReference type="Pfam" id="PF01728">
    <property type="entry name" value="FtsJ"/>
    <property type="match status" value="1"/>
</dbReference>
<comment type="similarity">
    <text evidence="6">Belongs to the class I-like SAM-binding methyltransferase superfamily. RNA methyltransferase RlmE family. RlmM subfamily.</text>
</comment>
<dbReference type="Proteomes" id="UP001589628">
    <property type="component" value="Unassembled WGS sequence"/>
</dbReference>
<dbReference type="InterPro" id="IPR048646">
    <property type="entry name" value="RlmM_THUMP-like"/>
</dbReference>
<reference evidence="10 11" key="1">
    <citation type="submission" date="2024-09" db="EMBL/GenBank/DDBJ databases">
        <authorList>
            <person name="Sun Q."/>
            <person name="Mori K."/>
        </authorList>
    </citation>
    <scope>NUCLEOTIDE SEQUENCE [LARGE SCALE GENOMIC DNA]</scope>
    <source>
        <strain evidence="10 11">ATCC 51285</strain>
    </source>
</reference>
<feature type="binding site" evidence="6">
    <location>
        <position position="263"/>
    </location>
    <ligand>
        <name>S-adenosyl-L-methionine</name>
        <dbReference type="ChEBI" id="CHEBI:59789"/>
    </ligand>
</feature>
<feature type="domain" description="RlmM ferredoxin-like" evidence="8">
    <location>
        <begin position="6"/>
        <end position="74"/>
    </location>
</feature>
<keyword evidence="5 6" id="KW-0949">S-adenosyl-L-methionine</keyword>
<comment type="subunit">
    <text evidence="6">Monomer.</text>
</comment>
<name>A0ABV5Z9Z2_9GAMM</name>
<dbReference type="InterPro" id="IPR002877">
    <property type="entry name" value="RNA_MeTrfase_FtsJ_dom"/>
</dbReference>
<evidence type="ECO:0000259" key="8">
    <source>
        <dbReference type="Pfam" id="PF18125"/>
    </source>
</evidence>
<evidence type="ECO:0000256" key="2">
    <source>
        <dbReference type="ARBA" id="ARBA00022552"/>
    </source>
</evidence>
<dbReference type="EC" id="2.1.1.186" evidence="6"/>
<accession>A0ABV5Z9Z2</accession>
<feature type="binding site" evidence="6">
    <location>
        <position position="243"/>
    </location>
    <ligand>
        <name>S-adenosyl-L-methionine</name>
        <dbReference type="ChEBI" id="CHEBI:59789"/>
    </ligand>
</feature>
<feature type="binding site" evidence="6">
    <location>
        <position position="191"/>
    </location>
    <ligand>
        <name>S-adenosyl-L-methionine</name>
        <dbReference type="ChEBI" id="CHEBI:59789"/>
    </ligand>
</feature>
<feature type="domain" description="Ribosomal RNA methyltransferase FtsJ" evidence="7">
    <location>
        <begin position="189"/>
        <end position="282"/>
    </location>
</feature>
<dbReference type="PIRSF" id="PIRSF028774">
    <property type="entry name" value="UCP028774"/>
    <property type="match status" value="1"/>
</dbReference>
<dbReference type="SUPFAM" id="SSF53335">
    <property type="entry name" value="S-adenosyl-L-methionine-dependent methyltransferases"/>
    <property type="match status" value="1"/>
</dbReference>
<dbReference type="RefSeq" id="WP_027313332.1">
    <property type="nucleotide sequence ID" value="NZ_JAUESS010000002.1"/>
</dbReference>
<dbReference type="EMBL" id="JBHLZN010000001">
    <property type="protein sequence ID" value="MFB9885046.1"/>
    <property type="molecule type" value="Genomic_DNA"/>
</dbReference>
<dbReference type="Gene3D" id="3.30.70.2810">
    <property type="match status" value="1"/>
</dbReference>
<dbReference type="Pfam" id="PF21239">
    <property type="entry name" value="RLMM_N"/>
    <property type="match status" value="1"/>
</dbReference>
<evidence type="ECO:0000256" key="3">
    <source>
        <dbReference type="ARBA" id="ARBA00022603"/>
    </source>
</evidence>
<keyword evidence="1 6" id="KW-0963">Cytoplasm</keyword>
<dbReference type="PANTHER" id="PTHR37524:SF2">
    <property type="entry name" value="RIBOSOMAL RNA METHYLTRANSFERASE FTSJ DOMAIN-CONTAINING PROTEIN"/>
    <property type="match status" value="1"/>
</dbReference>
<keyword evidence="4 6" id="KW-0808">Transferase</keyword>
<dbReference type="Gene3D" id="3.30.2300.20">
    <property type="match status" value="1"/>
</dbReference>
<protein>
    <recommendedName>
        <fullName evidence="6">Ribosomal RNA large subunit methyltransferase M</fullName>
        <ecNumber evidence="6">2.1.1.186</ecNumber>
    </recommendedName>
    <alternativeName>
        <fullName evidence="6">23S rRNA (cytidine2498-2'-O)-methyltransferase</fullName>
    </alternativeName>
    <alternativeName>
        <fullName evidence="6">23S rRNA 2'-O-ribose methyltransferase RlmM</fullName>
    </alternativeName>
</protein>
<dbReference type="NCBIfam" id="NF008734">
    <property type="entry name" value="PRK11760.1"/>
    <property type="match status" value="1"/>
</dbReference>
<evidence type="ECO:0000256" key="6">
    <source>
        <dbReference type="HAMAP-Rule" id="MF_01551"/>
    </source>
</evidence>
<feature type="binding site" evidence="6">
    <location>
        <position position="279"/>
    </location>
    <ligand>
        <name>S-adenosyl-L-methionine</name>
        <dbReference type="ChEBI" id="CHEBI:59789"/>
    </ligand>
</feature>
<comment type="catalytic activity">
    <reaction evidence="6">
        <text>cytidine(2498) in 23S rRNA + S-adenosyl-L-methionine = 2'-O-methylcytidine(2498) in 23S rRNA + S-adenosyl-L-homocysteine + H(+)</text>
        <dbReference type="Rhea" id="RHEA:42788"/>
        <dbReference type="Rhea" id="RHEA-COMP:10244"/>
        <dbReference type="Rhea" id="RHEA-COMP:10245"/>
        <dbReference type="ChEBI" id="CHEBI:15378"/>
        <dbReference type="ChEBI" id="CHEBI:57856"/>
        <dbReference type="ChEBI" id="CHEBI:59789"/>
        <dbReference type="ChEBI" id="CHEBI:74495"/>
        <dbReference type="ChEBI" id="CHEBI:82748"/>
        <dbReference type="EC" id="2.1.1.186"/>
    </reaction>
</comment>
<evidence type="ECO:0000259" key="9">
    <source>
        <dbReference type="Pfam" id="PF21239"/>
    </source>
</evidence>
<evidence type="ECO:0000256" key="1">
    <source>
        <dbReference type="ARBA" id="ARBA00022490"/>
    </source>
</evidence>
<comment type="caution">
    <text evidence="10">The sequence shown here is derived from an EMBL/GenBank/DDBJ whole genome shotgun (WGS) entry which is preliminary data.</text>
</comment>
<sequence length="358" mass="40547">MQTALTQVVLFCRAGFERECAGEMQELAANQGVYGYPQFEPASGYVLFICTEPGGAYKLIHSLPWQQPVFTRQWAACLPTLGAVPKQDRVGWLVQAMADFPQGGEVWVEAPDSEQGGQLQTLCRKLTPPLASALRKAGKLSEKRNLKQPRLYVAWLTEQQVVVGLAKPANAAPWPQGIMRLKFPAGAPSRSTLKLDEAWRFFLSAEEQQSWLQPGMTAVDLGAAPGGWTWQLAHQHFRVTAVDNGPMDEALMESGLVKHRQEDGFTYVPERPVDWMVCDIADKPSRSIDLMARWFEQGWCRFSVFNLKLPMQKRLAAYQQCREVFESRMQAAGLQVEMRWRQLYHDREEITAFVRLLD</sequence>